<proteinExistence type="predicted"/>
<evidence type="ECO:0000313" key="1">
    <source>
        <dbReference type="EMBL" id="DAE11915.1"/>
    </source>
</evidence>
<sequence>MNRLHTARDITYFKRKISELNTLARRLRTSQDCNADYENYKEIERRIERFKWLLDGLLKNEKI</sequence>
<name>A0A8S5PZG5_9CAUD</name>
<dbReference type="EMBL" id="BK015540">
    <property type="protein sequence ID" value="DAE11915.1"/>
    <property type="molecule type" value="Genomic_DNA"/>
</dbReference>
<accession>A0A8S5PZG5</accession>
<organism evidence="1">
    <name type="scientific">Myoviridae sp. ctBtT5</name>
    <dbReference type="NCBI Taxonomy" id="2825048"/>
    <lineage>
        <taxon>Viruses</taxon>
        <taxon>Duplodnaviria</taxon>
        <taxon>Heunggongvirae</taxon>
        <taxon>Uroviricota</taxon>
        <taxon>Caudoviricetes</taxon>
    </lineage>
</organism>
<protein>
    <submittedName>
        <fullName evidence="1">Uncharacterized protein</fullName>
    </submittedName>
</protein>
<reference evidence="1" key="1">
    <citation type="journal article" date="2021" name="Proc. Natl. Acad. Sci. U.S.A.">
        <title>A Catalog of Tens of Thousands of Viruses from Human Metagenomes Reveals Hidden Associations with Chronic Diseases.</title>
        <authorList>
            <person name="Tisza M.J."/>
            <person name="Buck C.B."/>
        </authorList>
    </citation>
    <scope>NUCLEOTIDE SEQUENCE</scope>
    <source>
        <strain evidence="1">CtBtT5</strain>
    </source>
</reference>